<dbReference type="PANTHER" id="PTHR47129:SF1">
    <property type="entry name" value="NMRA-LIKE DOMAIN-CONTAINING PROTEIN"/>
    <property type="match status" value="1"/>
</dbReference>
<dbReference type="EMBL" id="JAPDRK010000023">
    <property type="protein sequence ID" value="KAJ9603051.1"/>
    <property type="molecule type" value="Genomic_DNA"/>
</dbReference>
<dbReference type="InterPro" id="IPR036291">
    <property type="entry name" value="NAD(P)-bd_dom_sf"/>
</dbReference>
<evidence type="ECO:0000313" key="3">
    <source>
        <dbReference type="Proteomes" id="UP001172673"/>
    </source>
</evidence>
<name>A0AA39CCC9_9EURO</name>
<dbReference type="SUPFAM" id="SSF51735">
    <property type="entry name" value="NAD(P)-binding Rossmann-fold domains"/>
    <property type="match status" value="1"/>
</dbReference>
<sequence length="315" mass="35138">MTRYILTGTSGRLGSRILTYILQHNTIPPRDLIISATNPDHVPSIAKQYSVEIRYGDYTDTASLKSAFAGGDVLFLVSHTDPGVQRVQYHKNAVESARAVGVKTVVYTSMMFGGETGLDSVIGIQQGHVETVKWLMQYGMDYVVIREGLYAQIFGYYASFQYGMWKKGETIFKKGNTQPLEWIIPNDAAIAYVDIDDLAEGNALILADYKKYTNQALRLTGPRATTISEIAKLVEKETGRKVNLRFVGRDEAVRWHKEHHSVPPESFDWLENNWGGWWAGLASGEGEVVDGLLSQVLGRPANGFFEIADEMLTPH</sequence>
<comment type="caution">
    <text evidence="2">The sequence shown here is derived from an EMBL/GenBank/DDBJ whole genome shotgun (WGS) entry which is preliminary data.</text>
</comment>
<keyword evidence="3" id="KW-1185">Reference proteome</keyword>
<organism evidence="2 3">
    <name type="scientific">Cladophialophora chaetospira</name>
    <dbReference type="NCBI Taxonomy" id="386627"/>
    <lineage>
        <taxon>Eukaryota</taxon>
        <taxon>Fungi</taxon>
        <taxon>Dikarya</taxon>
        <taxon>Ascomycota</taxon>
        <taxon>Pezizomycotina</taxon>
        <taxon>Eurotiomycetes</taxon>
        <taxon>Chaetothyriomycetidae</taxon>
        <taxon>Chaetothyriales</taxon>
        <taxon>Herpotrichiellaceae</taxon>
        <taxon>Cladophialophora</taxon>
    </lineage>
</organism>
<reference evidence="2" key="1">
    <citation type="submission" date="2022-10" db="EMBL/GenBank/DDBJ databases">
        <title>Culturing micro-colonial fungi from biological soil crusts in the Mojave desert and describing Neophaeococcomyces mojavensis, and introducing the new genera and species Taxawa tesnikishii.</title>
        <authorList>
            <person name="Kurbessoian T."/>
            <person name="Stajich J.E."/>
        </authorList>
    </citation>
    <scope>NUCLEOTIDE SEQUENCE</scope>
    <source>
        <strain evidence="2">TK_41</strain>
    </source>
</reference>
<evidence type="ECO:0000259" key="1">
    <source>
        <dbReference type="Pfam" id="PF05368"/>
    </source>
</evidence>
<dbReference type="PANTHER" id="PTHR47129">
    <property type="entry name" value="QUINONE OXIDOREDUCTASE 2"/>
    <property type="match status" value="1"/>
</dbReference>
<dbReference type="InterPro" id="IPR052718">
    <property type="entry name" value="NmrA-type_oxidoreductase"/>
</dbReference>
<dbReference type="InterPro" id="IPR008030">
    <property type="entry name" value="NmrA-like"/>
</dbReference>
<dbReference type="Proteomes" id="UP001172673">
    <property type="component" value="Unassembled WGS sequence"/>
</dbReference>
<evidence type="ECO:0000313" key="2">
    <source>
        <dbReference type="EMBL" id="KAJ9603051.1"/>
    </source>
</evidence>
<accession>A0AA39CCC9</accession>
<dbReference type="Gene3D" id="3.40.50.720">
    <property type="entry name" value="NAD(P)-binding Rossmann-like Domain"/>
    <property type="match status" value="1"/>
</dbReference>
<feature type="domain" description="NmrA-like" evidence="1">
    <location>
        <begin position="6"/>
        <end position="248"/>
    </location>
</feature>
<dbReference type="Gene3D" id="3.90.25.10">
    <property type="entry name" value="UDP-galactose 4-epimerase, domain 1"/>
    <property type="match status" value="1"/>
</dbReference>
<dbReference type="Pfam" id="PF05368">
    <property type="entry name" value="NmrA"/>
    <property type="match status" value="1"/>
</dbReference>
<protein>
    <recommendedName>
        <fullName evidence="1">NmrA-like domain-containing protein</fullName>
    </recommendedName>
</protein>
<proteinExistence type="predicted"/>
<gene>
    <name evidence="2" type="ORF">H2200_012346</name>
</gene>
<dbReference type="AlphaFoldDB" id="A0AA39CCC9"/>